<dbReference type="Pfam" id="PF01529">
    <property type="entry name" value="DHHC"/>
    <property type="match status" value="1"/>
</dbReference>
<dbReference type="PANTHER" id="PTHR12246">
    <property type="entry name" value="PALMITOYLTRANSFERASE ZDHHC16"/>
    <property type="match status" value="1"/>
</dbReference>
<evidence type="ECO:0000256" key="3">
    <source>
        <dbReference type="ARBA" id="ARBA00022692"/>
    </source>
</evidence>
<feature type="transmembrane region" description="Helical" evidence="7">
    <location>
        <begin position="225"/>
        <end position="245"/>
    </location>
</feature>
<comment type="similarity">
    <text evidence="7">Belongs to the DHHC palmitoyltransferase family.</text>
</comment>
<evidence type="ECO:0000256" key="7">
    <source>
        <dbReference type="RuleBase" id="RU079119"/>
    </source>
</evidence>
<comment type="subcellular location">
    <subcellularLocation>
        <location evidence="1">Membrane</location>
        <topology evidence="1">Multi-pass membrane protein</topology>
    </subcellularLocation>
</comment>
<evidence type="ECO:0000256" key="1">
    <source>
        <dbReference type="ARBA" id="ARBA00004141"/>
    </source>
</evidence>
<comment type="catalytic activity">
    <reaction evidence="7">
        <text>L-cysteinyl-[protein] + hexadecanoyl-CoA = S-hexadecanoyl-L-cysteinyl-[protein] + CoA</text>
        <dbReference type="Rhea" id="RHEA:36683"/>
        <dbReference type="Rhea" id="RHEA-COMP:10131"/>
        <dbReference type="Rhea" id="RHEA-COMP:11032"/>
        <dbReference type="ChEBI" id="CHEBI:29950"/>
        <dbReference type="ChEBI" id="CHEBI:57287"/>
        <dbReference type="ChEBI" id="CHEBI:57379"/>
        <dbReference type="ChEBI" id="CHEBI:74151"/>
        <dbReference type="EC" id="2.3.1.225"/>
    </reaction>
</comment>
<dbReference type="Proteomes" id="UP000243006">
    <property type="component" value="Unassembled WGS sequence"/>
</dbReference>
<dbReference type="AlphaFoldDB" id="A0A1Y3EXS1"/>
<name>A0A1Y3EXS1_9BILA</name>
<dbReference type="InterPro" id="IPR039859">
    <property type="entry name" value="PFA4/ZDH16/20/ERF2-like"/>
</dbReference>
<reference evidence="9 10" key="1">
    <citation type="submission" date="2015-04" db="EMBL/GenBank/DDBJ databases">
        <title>Draft genome of the roundworm Trichinella nativa.</title>
        <authorList>
            <person name="Mitreva M."/>
        </authorList>
    </citation>
    <scope>NUCLEOTIDE SEQUENCE [LARGE SCALE GENOMIC DNA]</scope>
    <source>
        <strain evidence="9 10">ISS45</strain>
    </source>
</reference>
<accession>A0A1Y3EXS1</accession>
<dbReference type="EC" id="2.3.1.225" evidence="7"/>
<dbReference type="GO" id="GO:0016020">
    <property type="term" value="C:membrane"/>
    <property type="evidence" value="ECO:0007669"/>
    <property type="project" value="UniProtKB-SubCell"/>
</dbReference>
<comment type="caution">
    <text evidence="9">The sequence shown here is derived from an EMBL/GenBank/DDBJ whole genome shotgun (WGS) entry which is preliminary data.</text>
</comment>
<evidence type="ECO:0000256" key="4">
    <source>
        <dbReference type="ARBA" id="ARBA00022989"/>
    </source>
</evidence>
<keyword evidence="5 7" id="KW-0472">Membrane</keyword>
<gene>
    <name evidence="9" type="ORF">D917_01107</name>
</gene>
<keyword evidence="4 7" id="KW-1133">Transmembrane helix</keyword>
<feature type="transmembrane region" description="Helical" evidence="7">
    <location>
        <begin position="108"/>
        <end position="126"/>
    </location>
</feature>
<dbReference type="PROSITE" id="PS50216">
    <property type="entry name" value="DHHC"/>
    <property type="match status" value="1"/>
</dbReference>
<dbReference type="EMBL" id="LVZM01002420">
    <property type="protein sequence ID" value="OUC48666.1"/>
    <property type="molecule type" value="Genomic_DNA"/>
</dbReference>
<feature type="domain" description="Palmitoyltransferase DHHC" evidence="8">
    <location>
        <begin position="179"/>
        <end position="301"/>
    </location>
</feature>
<evidence type="ECO:0000256" key="6">
    <source>
        <dbReference type="ARBA" id="ARBA00023315"/>
    </source>
</evidence>
<organism evidence="9 10">
    <name type="scientific">Trichinella nativa</name>
    <dbReference type="NCBI Taxonomy" id="6335"/>
    <lineage>
        <taxon>Eukaryota</taxon>
        <taxon>Metazoa</taxon>
        <taxon>Ecdysozoa</taxon>
        <taxon>Nematoda</taxon>
        <taxon>Enoplea</taxon>
        <taxon>Dorylaimia</taxon>
        <taxon>Trichinellida</taxon>
        <taxon>Trichinellidae</taxon>
        <taxon>Trichinella</taxon>
    </lineage>
</organism>
<comment type="domain">
    <text evidence="7">The DHHC domain is required for palmitoyltransferase activity.</text>
</comment>
<feature type="transmembrane region" description="Helical" evidence="7">
    <location>
        <begin position="266"/>
        <end position="289"/>
    </location>
</feature>
<evidence type="ECO:0000313" key="9">
    <source>
        <dbReference type="EMBL" id="OUC48666.1"/>
    </source>
</evidence>
<proteinExistence type="inferred from homology"/>
<evidence type="ECO:0000259" key="8">
    <source>
        <dbReference type="Pfam" id="PF01529"/>
    </source>
</evidence>
<keyword evidence="3 7" id="KW-0812">Transmembrane</keyword>
<evidence type="ECO:0000256" key="5">
    <source>
        <dbReference type="ARBA" id="ARBA00023136"/>
    </source>
</evidence>
<evidence type="ECO:0000313" key="10">
    <source>
        <dbReference type="Proteomes" id="UP000243006"/>
    </source>
</evidence>
<protein>
    <recommendedName>
        <fullName evidence="7">Palmitoyltransferase</fullName>
        <ecNumber evidence="7">2.3.1.225</ecNumber>
    </recommendedName>
</protein>
<evidence type="ECO:0000256" key="2">
    <source>
        <dbReference type="ARBA" id="ARBA00022679"/>
    </source>
</evidence>
<dbReference type="GO" id="GO:0019706">
    <property type="term" value="F:protein-cysteine S-palmitoyltransferase activity"/>
    <property type="evidence" value="ECO:0007669"/>
    <property type="project" value="UniProtKB-EC"/>
</dbReference>
<dbReference type="InterPro" id="IPR001594">
    <property type="entry name" value="Palmitoyltrfase_DHHC"/>
</dbReference>
<keyword evidence="2 7" id="KW-0808">Transferase</keyword>
<keyword evidence="6 7" id="KW-0012">Acyltransferase</keyword>
<sequence>MGKRVCKSFHTILDVIFKRMSQGECFFVEVRLSRCSSVDDGLVELHEKSGGCVLSATFPLGTGGIHFSCSSMVLLRILSVQSYIEKGAVAEEFVVAFYALLKILFRSAVYLIPYHLIVILFMWSYWKTIFSTVYTAPPLFSISSSDVTRLRQGNLEATSGFIAELTNSLPVRCRNKDGGLRYCEKCQIIKPDRAHHCSICGICLLKMDHHCPWVNTCVHFGNYKFFILFLGYAWIMCLFIALTDLKYFVAFWTDEGRMQKKSQFHIMFLFFVACMFFFSVSSLFSYHLWLTSKNRTTLESFRAPIFSHGPDKEGFNMGTTRNFREIFGDSPFYWLIPVFSSRGDGVSFPLARDQTAAYHFP</sequence>